<name>A0A1I6E1H0_9PSEU</name>
<organism evidence="1 2">
    <name type="scientific">Lentzea waywayandensis</name>
    <dbReference type="NCBI Taxonomy" id="84724"/>
    <lineage>
        <taxon>Bacteria</taxon>
        <taxon>Bacillati</taxon>
        <taxon>Actinomycetota</taxon>
        <taxon>Actinomycetes</taxon>
        <taxon>Pseudonocardiales</taxon>
        <taxon>Pseudonocardiaceae</taxon>
        <taxon>Lentzea</taxon>
    </lineage>
</organism>
<evidence type="ECO:0000313" key="2">
    <source>
        <dbReference type="Proteomes" id="UP000198583"/>
    </source>
</evidence>
<dbReference type="RefSeq" id="WP_245821899.1">
    <property type="nucleotide sequence ID" value="NZ_FOYL01000003.1"/>
</dbReference>
<proteinExistence type="predicted"/>
<dbReference type="AlphaFoldDB" id="A0A1I6E1H0"/>
<dbReference type="Proteomes" id="UP000198583">
    <property type="component" value="Unassembled WGS sequence"/>
</dbReference>
<keyword evidence="2" id="KW-1185">Reference proteome</keyword>
<sequence length="49" mass="5403">MARLVPPYPLLKNTVTVLPMRFQTAAALFFTQTPWPLPALLTPNPAGHC</sequence>
<protein>
    <submittedName>
        <fullName evidence="1">Uncharacterized protein</fullName>
    </submittedName>
</protein>
<reference evidence="2" key="1">
    <citation type="submission" date="2016-10" db="EMBL/GenBank/DDBJ databases">
        <authorList>
            <person name="Varghese N."/>
            <person name="Submissions S."/>
        </authorList>
    </citation>
    <scope>NUCLEOTIDE SEQUENCE [LARGE SCALE GENOMIC DNA]</scope>
    <source>
        <strain evidence="2">DSM 44232</strain>
    </source>
</reference>
<gene>
    <name evidence="1" type="ORF">SAMN04488564_103568</name>
</gene>
<evidence type="ECO:0000313" key="1">
    <source>
        <dbReference type="EMBL" id="SFR11368.1"/>
    </source>
</evidence>
<dbReference type="EMBL" id="FOYL01000003">
    <property type="protein sequence ID" value="SFR11368.1"/>
    <property type="molecule type" value="Genomic_DNA"/>
</dbReference>
<accession>A0A1I6E1H0</accession>